<feature type="transmembrane region" description="Helical" evidence="2">
    <location>
        <begin position="62"/>
        <end position="80"/>
    </location>
</feature>
<dbReference type="NCBIfam" id="NF041646">
    <property type="entry name" value="VC0807_fam"/>
    <property type="match status" value="1"/>
</dbReference>
<feature type="region of interest" description="Disordered" evidence="1">
    <location>
        <begin position="1"/>
        <end position="23"/>
    </location>
</feature>
<proteinExistence type="predicted"/>
<feature type="transmembrane region" description="Helical" evidence="2">
    <location>
        <begin position="199"/>
        <end position="218"/>
    </location>
</feature>
<organism evidence="3 4">
    <name type="scientific">Actinoplanes oblitus</name>
    <dbReference type="NCBI Taxonomy" id="3040509"/>
    <lineage>
        <taxon>Bacteria</taxon>
        <taxon>Bacillati</taxon>
        <taxon>Actinomycetota</taxon>
        <taxon>Actinomycetes</taxon>
        <taxon>Micromonosporales</taxon>
        <taxon>Micromonosporaceae</taxon>
        <taxon>Actinoplanes</taxon>
    </lineage>
</organism>
<name>A0ABY8WLC5_9ACTN</name>
<evidence type="ECO:0000256" key="1">
    <source>
        <dbReference type="SAM" id="MobiDB-lite"/>
    </source>
</evidence>
<dbReference type="Proteomes" id="UP001240150">
    <property type="component" value="Chromosome"/>
</dbReference>
<reference evidence="3 4" key="1">
    <citation type="submission" date="2023-06" db="EMBL/GenBank/DDBJ databases">
        <authorList>
            <person name="Yushchuk O."/>
            <person name="Binda E."/>
            <person name="Ruckert-Reed C."/>
            <person name="Fedorenko V."/>
            <person name="Kalinowski J."/>
            <person name="Marinelli F."/>
        </authorList>
    </citation>
    <scope>NUCLEOTIDE SEQUENCE [LARGE SCALE GENOMIC DNA]</scope>
    <source>
        <strain evidence="3 4">NRRL 3884</strain>
    </source>
</reference>
<feature type="transmembrane region" description="Helical" evidence="2">
    <location>
        <begin position="87"/>
        <end position="105"/>
    </location>
</feature>
<dbReference type="EMBL" id="CP126980">
    <property type="protein sequence ID" value="WIM96555.1"/>
    <property type="molecule type" value="Genomic_DNA"/>
</dbReference>
<evidence type="ECO:0000256" key="2">
    <source>
        <dbReference type="SAM" id="Phobius"/>
    </source>
</evidence>
<accession>A0ABY8WLC5</accession>
<keyword evidence="4" id="KW-1185">Reference proteome</keyword>
<keyword evidence="2" id="KW-0812">Transmembrane</keyword>
<gene>
    <name evidence="3" type="ORF">ACTOB_008764</name>
</gene>
<evidence type="ECO:0000313" key="4">
    <source>
        <dbReference type="Proteomes" id="UP001240150"/>
    </source>
</evidence>
<sequence>MASGPTAIIDVSPPPRSGHLRGDPKMRLDPGMTAMVRSMAVDLGLPVLTYYGLHALGAGDTAALLAGTLAAGARLVWVAVRSRSLSHFSIMMGALFGIGLLFTLLTGDPRFLLIKHSVMSAVVGSLFLVTAWRGDKPLTLSAQQSFVPSKAAELAAEYATNAGVRHGHRVASTVWGGGLLAEAALRAVLVYLLPVDVMVGLSTGLTVLTFVLLIGWNARYIAARRGAPAVALA</sequence>
<keyword evidence="2" id="KW-0472">Membrane</keyword>
<evidence type="ECO:0000313" key="3">
    <source>
        <dbReference type="EMBL" id="WIM96555.1"/>
    </source>
</evidence>
<protein>
    <submittedName>
        <fullName evidence="3">VC0807 family protein</fullName>
    </submittedName>
</protein>
<keyword evidence="2" id="KW-1133">Transmembrane helix</keyword>
<dbReference type="RefSeq" id="WP_284917833.1">
    <property type="nucleotide sequence ID" value="NZ_CP126980.1"/>
</dbReference>